<evidence type="ECO:0000256" key="2">
    <source>
        <dbReference type="SAM" id="SignalP"/>
    </source>
</evidence>
<keyword evidence="2" id="KW-0732">Signal</keyword>
<keyword evidence="1" id="KW-0812">Transmembrane</keyword>
<reference evidence="3 4" key="1">
    <citation type="submission" date="2019-09" db="EMBL/GenBank/DDBJ databases">
        <title>Non-baumannii Acinetobacter spp. carrying blaNDM-1 isolated in China.</title>
        <authorList>
            <person name="Cui C."/>
            <person name="Chen C."/>
            <person name="Sun J."/>
            <person name="Liu Y."/>
        </authorList>
    </citation>
    <scope>NUCLEOTIDE SEQUENCE [LARGE SCALE GENOMIC DNA]</scope>
    <source>
        <strain evidence="3 4">B18</strain>
        <plasmid evidence="4">pb18-4</plasmid>
    </source>
</reference>
<sequence length="133" mass="13835">MLAKIKNSYAKFLCFLTLLSLGPTTAALASNGVGASDFGSNNAQAQYGAGANLTKVSNNATKSFEMVWIVLCSLATLVGLGFAFSGFMKLKKSQDPSSGIQASSGWWLIGIGACLVVLPWVLFTAANTITTTS</sequence>
<accession>A0A6C0Y7A6</accession>
<feature type="transmembrane region" description="Helical" evidence="1">
    <location>
        <begin position="66"/>
        <end position="84"/>
    </location>
</feature>
<evidence type="ECO:0000256" key="1">
    <source>
        <dbReference type="SAM" id="Phobius"/>
    </source>
</evidence>
<keyword evidence="1" id="KW-0472">Membrane</keyword>
<evidence type="ECO:0000313" key="3">
    <source>
        <dbReference type="EMBL" id="QIC72147.1"/>
    </source>
</evidence>
<feature type="chain" id="PRO_5025665761" evidence="2">
    <location>
        <begin position="30"/>
        <end position="133"/>
    </location>
</feature>
<feature type="signal peptide" evidence="2">
    <location>
        <begin position="1"/>
        <end position="29"/>
    </location>
</feature>
<proteinExistence type="predicted"/>
<name>A0A6C0Y7A6_9GAMM</name>
<dbReference type="Proteomes" id="UP000503440">
    <property type="component" value="Plasmid pB18-4"/>
</dbReference>
<keyword evidence="1" id="KW-1133">Transmembrane helix</keyword>
<dbReference type="RefSeq" id="WP_163146706.1">
    <property type="nucleotide sequence ID" value="NZ_CP044459.1"/>
</dbReference>
<feature type="transmembrane region" description="Helical" evidence="1">
    <location>
        <begin position="105"/>
        <end position="123"/>
    </location>
</feature>
<organism evidence="3 4">
    <name type="scientific">Acinetobacter indicus</name>
    <dbReference type="NCBI Taxonomy" id="756892"/>
    <lineage>
        <taxon>Bacteria</taxon>
        <taxon>Pseudomonadati</taxon>
        <taxon>Pseudomonadota</taxon>
        <taxon>Gammaproteobacteria</taxon>
        <taxon>Moraxellales</taxon>
        <taxon>Moraxellaceae</taxon>
        <taxon>Acinetobacter</taxon>
    </lineage>
</organism>
<keyword evidence="3" id="KW-0614">Plasmid</keyword>
<protein>
    <submittedName>
        <fullName evidence="3">Uncharacterized protein</fullName>
    </submittedName>
</protein>
<dbReference type="EMBL" id="CP044459">
    <property type="protein sequence ID" value="QIC72147.1"/>
    <property type="molecule type" value="Genomic_DNA"/>
</dbReference>
<geneLocation type="plasmid" evidence="4">
    <name>pb18-4</name>
</geneLocation>
<evidence type="ECO:0000313" key="4">
    <source>
        <dbReference type="Proteomes" id="UP000503440"/>
    </source>
</evidence>
<dbReference type="AlphaFoldDB" id="A0A6C0Y7A6"/>
<gene>
    <name evidence="3" type="ORF">FSC09_17460</name>
</gene>